<gene>
    <name evidence="1" type="ORF">ACFSNC_15860</name>
</gene>
<evidence type="ECO:0000313" key="2">
    <source>
        <dbReference type="Proteomes" id="UP001597299"/>
    </source>
</evidence>
<keyword evidence="2" id="KW-1185">Reference proteome</keyword>
<reference evidence="2" key="1">
    <citation type="journal article" date="2019" name="Int. J. Syst. Evol. Microbiol.">
        <title>The Global Catalogue of Microorganisms (GCM) 10K type strain sequencing project: providing services to taxonomists for standard genome sequencing and annotation.</title>
        <authorList>
            <consortium name="The Broad Institute Genomics Platform"/>
            <consortium name="The Broad Institute Genome Sequencing Center for Infectious Disease"/>
            <person name="Wu L."/>
            <person name="Ma J."/>
        </authorList>
    </citation>
    <scope>NUCLEOTIDE SEQUENCE [LARGE SCALE GENOMIC DNA]</scope>
    <source>
        <strain evidence="2">CCM 7435</strain>
    </source>
</reference>
<organism evidence="1 2">
    <name type="scientific">Ancylobacter oerskovii</name>
    <dbReference type="NCBI Taxonomy" id="459519"/>
    <lineage>
        <taxon>Bacteria</taxon>
        <taxon>Pseudomonadati</taxon>
        <taxon>Pseudomonadota</taxon>
        <taxon>Alphaproteobacteria</taxon>
        <taxon>Hyphomicrobiales</taxon>
        <taxon>Xanthobacteraceae</taxon>
        <taxon>Ancylobacter</taxon>
    </lineage>
</organism>
<dbReference type="EMBL" id="JBHUHD010000001">
    <property type="protein sequence ID" value="MFD2141885.1"/>
    <property type="molecule type" value="Genomic_DNA"/>
</dbReference>
<dbReference type="RefSeq" id="WP_378296527.1">
    <property type="nucleotide sequence ID" value="NZ_JBHUHD010000001.1"/>
</dbReference>
<accession>A0ABW4YZZ5</accession>
<sequence length="64" mass="6975">MLRKRTVIMRFDCARVPDMARRSPFGGGADIRFRCHQCGHVSGRAFGLTPSAIARGVPCPICNG</sequence>
<evidence type="ECO:0000313" key="1">
    <source>
        <dbReference type="EMBL" id="MFD2141885.1"/>
    </source>
</evidence>
<proteinExistence type="predicted"/>
<comment type="caution">
    <text evidence="1">The sequence shown here is derived from an EMBL/GenBank/DDBJ whole genome shotgun (WGS) entry which is preliminary data.</text>
</comment>
<dbReference type="Proteomes" id="UP001597299">
    <property type="component" value="Unassembled WGS sequence"/>
</dbReference>
<protein>
    <submittedName>
        <fullName evidence="1">Uncharacterized protein</fullName>
    </submittedName>
</protein>
<name>A0ABW4YZZ5_9HYPH</name>